<dbReference type="EMBL" id="JBHUHD010000005">
    <property type="protein sequence ID" value="MFD2143833.1"/>
    <property type="molecule type" value="Genomic_DNA"/>
</dbReference>
<evidence type="ECO:0000256" key="1">
    <source>
        <dbReference type="SAM" id="Phobius"/>
    </source>
</evidence>
<comment type="caution">
    <text evidence="2">The sequence shown here is derived from an EMBL/GenBank/DDBJ whole genome shotgun (WGS) entry which is preliminary data.</text>
</comment>
<accession>A0ABW4Z5X9</accession>
<proteinExistence type="predicted"/>
<feature type="transmembrane region" description="Helical" evidence="1">
    <location>
        <begin position="14"/>
        <end position="37"/>
    </location>
</feature>
<evidence type="ECO:0000313" key="2">
    <source>
        <dbReference type="EMBL" id="MFD2143833.1"/>
    </source>
</evidence>
<keyword evidence="1" id="KW-0812">Transmembrane</keyword>
<keyword evidence="1" id="KW-1133">Transmembrane helix</keyword>
<evidence type="ECO:0000313" key="3">
    <source>
        <dbReference type="Proteomes" id="UP001597299"/>
    </source>
</evidence>
<organism evidence="2 3">
    <name type="scientific">Ancylobacter oerskovii</name>
    <dbReference type="NCBI Taxonomy" id="459519"/>
    <lineage>
        <taxon>Bacteria</taxon>
        <taxon>Pseudomonadati</taxon>
        <taxon>Pseudomonadota</taxon>
        <taxon>Alphaproteobacteria</taxon>
        <taxon>Hyphomicrobiales</taxon>
        <taxon>Xanthobacteraceae</taxon>
        <taxon>Ancylobacter</taxon>
    </lineage>
</organism>
<dbReference type="Proteomes" id="UP001597299">
    <property type="component" value="Unassembled WGS sequence"/>
</dbReference>
<gene>
    <name evidence="2" type="ORF">ACFSNC_26150</name>
</gene>
<reference evidence="3" key="1">
    <citation type="journal article" date="2019" name="Int. J. Syst. Evol. Microbiol.">
        <title>The Global Catalogue of Microorganisms (GCM) 10K type strain sequencing project: providing services to taxonomists for standard genome sequencing and annotation.</title>
        <authorList>
            <consortium name="The Broad Institute Genomics Platform"/>
            <consortium name="The Broad Institute Genome Sequencing Center for Infectious Disease"/>
            <person name="Wu L."/>
            <person name="Ma J."/>
        </authorList>
    </citation>
    <scope>NUCLEOTIDE SEQUENCE [LARGE SCALE GENOMIC DNA]</scope>
    <source>
        <strain evidence="3">CCM 7435</strain>
    </source>
</reference>
<keyword evidence="3" id="KW-1185">Reference proteome</keyword>
<name>A0ABW4Z5X9_9HYPH</name>
<protein>
    <submittedName>
        <fullName evidence="2">Uncharacterized protein</fullName>
    </submittedName>
</protein>
<sequence>MSGRDDGKISFADVLPFLLIGCVVSLFLGGAVWLVLLMKDLPPPQSWNVGSVVRTEPLSNLEEQLDFGVGIGTNGHAVVIPSTSTRMRKQTLVVTDRWQFLVDGQWLLAKGTQLEVRERTAGPQLCVEAVQDCHRFHQSAQLQVNPASDSPDEVSQ</sequence>
<keyword evidence="1" id="KW-0472">Membrane</keyword>
<dbReference type="RefSeq" id="WP_213355295.1">
    <property type="nucleotide sequence ID" value="NZ_JAHBGB010000043.1"/>
</dbReference>